<dbReference type="CDD" id="cd04470">
    <property type="entry name" value="S1_EF-P_repeat_1"/>
    <property type="match status" value="1"/>
</dbReference>
<evidence type="ECO:0000256" key="21">
    <source>
        <dbReference type="SAM" id="Phobius"/>
    </source>
</evidence>
<evidence type="ECO:0000256" key="17">
    <source>
        <dbReference type="ARBA" id="ARBA00023136"/>
    </source>
</evidence>
<dbReference type="GO" id="GO:0070042">
    <property type="term" value="F:rRNA (uridine-N3-)-methyltransferase activity"/>
    <property type="evidence" value="ECO:0007669"/>
    <property type="project" value="TreeGrafter"/>
</dbReference>
<keyword evidence="17 21" id="KW-0472">Membrane</keyword>
<sequence length="543" mass="59220">MSIAIFATGGKQYRASVGDTIYVEKLPGEKGEKIIFDEVLMVDAQVGTPFLAGAKVQCTIEKQVAKFMTNSLDAIAKRTNLSTGFLGGVLLTVCTSIPETITAIYAGLRNEPDFGLTNVVGAGLMAIAAYFNSAIADRFPERLNVDENTAAGVLLAASGALPEISSFVFLAIKGQAAIAIGGIVGSHLFNLALVFLTDAFGTTGNGEQMSEVIYAKDLRAGHTFTRNNALYLVLENSFNKTAMREGIVKCKVKNLRTGSITVEVLTGERLPAALVERTPMSYSYGDGQNLVFMNDTTFDQVEIPSERLDWEKNFLTEGSSVKVITYEDEVLGIELPDQVSVGIEYAEEGVQDQNAYLCSLTSLNPLRATKVDSSTLVSREPNLQLTFMLPIIKRNGLEMAVQKLTELGVIKIQLVLFTHSQPHQIDLDRLKRIAKEAAEQAQRSLIPEIYPPISLSQLPLVPKHSAYFAYERHETNSLEKFSITNKQIYALVGPEGGIEQAEIQLLLSRNYLPISLGKTILRAETAAIVLANQLLIDSPFLND</sequence>
<evidence type="ECO:0000256" key="10">
    <source>
        <dbReference type="ARBA" id="ARBA00022568"/>
    </source>
</evidence>
<keyword evidence="13" id="KW-0949">S-adenosyl-L-methionine</keyword>
<dbReference type="PANTHER" id="PTHR30027:SF3">
    <property type="entry name" value="16S RRNA (URACIL(1498)-N(3))-METHYLTRANSFERASE"/>
    <property type="match status" value="1"/>
</dbReference>
<evidence type="ECO:0000313" key="25">
    <source>
        <dbReference type="Proteomes" id="UP000677228"/>
    </source>
</evidence>
<dbReference type="GO" id="GO:0005737">
    <property type="term" value="C:cytoplasm"/>
    <property type="evidence" value="ECO:0007669"/>
    <property type="project" value="UniProtKB-SubCell"/>
</dbReference>
<evidence type="ECO:0000256" key="8">
    <source>
        <dbReference type="ARBA" id="ARBA00022490"/>
    </source>
</evidence>
<dbReference type="Proteomes" id="UP000682733">
    <property type="component" value="Unassembled WGS sequence"/>
</dbReference>
<dbReference type="GO" id="GO:1990904">
    <property type="term" value="C:ribonucleoprotein complex"/>
    <property type="evidence" value="ECO:0007669"/>
    <property type="project" value="UniProtKB-KW"/>
</dbReference>
<dbReference type="InterPro" id="IPR036164">
    <property type="entry name" value="bL21-like_sf"/>
</dbReference>
<feature type="transmembrane region" description="Helical" evidence="21">
    <location>
        <begin position="85"/>
        <end position="108"/>
    </location>
</feature>
<comment type="caution">
    <text evidence="23">The sequence shown here is derived from an EMBL/GenBank/DDBJ whole genome shotgun (WGS) entry which is preliminary data.</text>
</comment>
<evidence type="ECO:0000256" key="14">
    <source>
        <dbReference type="ARBA" id="ARBA00022692"/>
    </source>
</evidence>
<evidence type="ECO:0000256" key="11">
    <source>
        <dbReference type="ARBA" id="ARBA00022603"/>
    </source>
</evidence>
<dbReference type="InterPro" id="IPR006700">
    <property type="entry name" value="RsmE"/>
</dbReference>
<organism evidence="23 25">
    <name type="scientific">Didymodactylos carnosus</name>
    <dbReference type="NCBI Taxonomy" id="1234261"/>
    <lineage>
        <taxon>Eukaryota</taxon>
        <taxon>Metazoa</taxon>
        <taxon>Spiralia</taxon>
        <taxon>Gnathifera</taxon>
        <taxon>Rotifera</taxon>
        <taxon>Eurotatoria</taxon>
        <taxon>Bdelloidea</taxon>
        <taxon>Philodinida</taxon>
        <taxon>Philodinidae</taxon>
        <taxon>Didymodactylos</taxon>
    </lineage>
</organism>
<dbReference type="GO" id="GO:0070475">
    <property type="term" value="P:rRNA base methylation"/>
    <property type="evidence" value="ECO:0007669"/>
    <property type="project" value="TreeGrafter"/>
</dbReference>
<evidence type="ECO:0000256" key="19">
    <source>
        <dbReference type="ARBA" id="ARBA00025699"/>
    </source>
</evidence>
<keyword evidence="8" id="KW-0963">Cytoplasm</keyword>
<keyword evidence="9" id="KW-0698">rRNA processing</keyword>
<evidence type="ECO:0000256" key="12">
    <source>
        <dbReference type="ARBA" id="ARBA00022679"/>
    </source>
</evidence>
<dbReference type="SMART" id="SM01185">
    <property type="entry name" value="EFP"/>
    <property type="match status" value="1"/>
</dbReference>
<dbReference type="InterPro" id="IPR044880">
    <property type="entry name" value="NCX_ion-bd_dom_sf"/>
</dbReference>
<dbReference type="GO" id="GO:0003735">
    <property type="term" value="F:structural constituent of ribosome"/>
    <property type="evidence" value="ECO:0007669"/>
    <property type="project" value="InterPro"/>
</dbReference>
<feature type="transmembrane region" description="Helical" evidence="21">
    <location>
        <begin position="178"/>
        <end position="200"/>
    </location>
</feature>
<keyword evidence="15" id="KW-0689">Ribosomal protein</keyword>
<evidence type="ECO:0000256" key="4">
    <source>
        <dbReference type="ARBA" id="ARBA00008563"/>
    </source>
</evidence>
<dbReference type="SUPFAM" id="SSF75217">
    <property type="entry name" value="alpha/beta knot"/>
    <property type="match status" value="1"/>
</dbReference>
<dbReference type="SUPFAM" id="SSF50104">
    <property type="entry name" value="Translation proteins SH3-like domain"/>
    <property type="match status" value="1"/>
</dbReference>
<evidence type="ECO:0000256" key="13">
    <source>
        <dbReference type="ARBA" id="ARBA00022691"/>
    </source>
</evidence>
<comment type="catalytic activity">
    <reaction evidence="20">
        <text>uridine(1498) in 16S rRNA + S-adenosyl-L-methionine = N(3)-methyluridine(1498) in 16S rRNA + S-adenosyl-L-homocysteine + H(+)</text>
        <dbReference type="Rhea" id="RHEA:42920"/>
        <dbReference type="Rhea" id="RHEA-COMP:10283"/>
        <dbReference type="Rhea" id="RHEA-COMP:10284"/>
        <dbReference type="ChEBI" id="CHEBI:15378"/>
        <dbReference type="ChEBI" id="CHEBI:57856"/>
        <dbReference type="ChEBI" id="CHEBI:59789"/>
        <dbReference type="ChEBI" id="CHEBI:65315"/>
        <dbReference type="ChEBI" id="CHEBI:74502"/>
        <dbReference type="EC" id="2.1.1.193"/>
    </reaction>
</comment>
<dbReference type="InterPro" id="IPR014722">
    <property type="entry name" value="Rib_uL2_dom2"/>
</dbReference>
<dbReference type="AlphaFoldDB" id="A0A8S2D2E2"/>
<dbReference type="Gene3D" id="1.20.1420.30">
    <property type="entry name" value="NCX, central ion-binding region"/>
    <property type="match status" value="1"/>
</dbReference>
<keyword evidence="10" id="KW-0813">Transport</keyword>
<comment type="similarity">
    <text evidence="4">Belongs to the bacterial ribosomal protein bL21 family.</text>
</comment>
<protein>
    <recommendedName>
        <fullName evidence="6">16S rRNA (uracil(1498)-N(3))-methyltransferase</fullName>
        <ecNumber evidence="6">2.1.1.193</ecNumber>
    </recommendedName>
</protein>
<dbReference type="InterPro" id="IPR012340">
    <property type="entry name" value="NA-bd_OB-fold"/>
</dbReference>
<dbReference type="GO" id="GO:0003746">
    <property type="term" value="F:translation elongation factor activity"/>
    <property type="evidence" value="ECO:0007669"/>
    <property type="project" value="InterPro"/>
</dbReference>
<dbReference type="InterPro" id="IPR004837">
    <property type="entry name" value="NaCa_Exmemb"/>
</dbReference>
<dbReference type="InterPro" id="IPR008991">
    <property type="entry name" value="Translation_prot_SH3-like_sf"/>
</dbReference>
<dbReference type="Gene3D" id="3.40.1280.10">
    <property type="match status" value="1"/>
</dbReference>
<name>A0A8S2D2E2_9BILA</name>
<keyword evidence="11" id="KW-0489">Methyltransferase</keyword>
<dbReference type="Pfam" id="PF01699">
    <property type="entry name" value="Na_Ca_ex"/>
    <property type="match status" value="1"/>
</dbReference>
<dbReference type="PANTHER" id="PTHR30027">
    <property type="entry name" value="RIBOSOMAL RNA SMALL SUBUNIT METHYLTRANSFERASE E"/>
    <property type="match status" value="1"/>
</dbReference>
<dbReference type="InterPro" id="IPR046886">
    <property type="entry name" value="RsmE_MTase_dom"/>
</dbReference>
<evidence type="ECO:0000256" key="16">
    <source>
        <dbReference type="ARBA" id="ARBA00022989"/>
    </source>
</evidence>
<evidence type="ECO:0000259" key="22">
    <source>
        <dbReference type="SMART" id="SM01185"/>
    </source>
</evidence>
<dbReference type="GO" id="GO:0005840">
    <property type="term" value="C:ribosome"/>
    <property type="evidence" value="ECO:0007669"/>
    <property type="project" value="UniProtKB-KW"/>
</dbReference>
<dbReference type="Gene3D" id="2.40.50.140">
    <property type="entry name" value="Nucleic acid-binding proteins"/>
    <property type="match status" value="1"/>
</dbReference>
<evidence type="ECO:0000256" key="3">
    <source>
        <dbReference type="ARBA" id="ARBA00005528"/>
    </source>
</evidence>
<evidence type="ECO:0000256" key="5">
    <source>
        <dbReference type="ARBA" id="ARBA00009479"/>
    </source>
</evidence>
<evidence type="ECO:0000256" key="20">
    <source>
        <dbReference type="ARBA" id="ARBA00047944"/>
    </source>
</evidence>
<evidence type="ECO:0000313" key="24">
    <source>
        <dbReference type="EMBL" id="CAF3579990.1"/>
    </source>
</evidence>
<dbReference type="InterPro" id="IPR013185">
    <property type="entry name" value="Transl_elong_KOW-like"/>
</dbReference>
<comment type="similarity">
    <text evidence="3">Belongs to the RNA methyltransferase RsmE family.</text>
</comment>
<dbReference type="InterPro" id="IPR028909">
    <property type="entry name" value="bL21-like"/>
</dbReference>
<dbReference type="Pfam" id="PF04452">
    <property type="entry name" value="Methyltrans_RNA"/>
    <property type="match status" value="1"/>
</dbReference>
<dbReference type="SUPFAM" id="SSF50249">
    <property type="entry name" value="Nucleic acid-binding proteins"/>
    <property type="match status" value="1"/>
</dbReference>
<dbReference type="GO" id="GO:0003723">
    <property type="term" value="F:RNA binding"/>
    <property type="evidence" value="ECO:0007669"/>
    <property type="project" value="InterPro"/>
</dbReference>
<feature type="domain" description="Translation elongation factor P/YeiP central" evidence="22">
    <location>
        <begin position="277"/>
        <end position="331"/>
    </location>
</feature>
<dbReference type="EC" id="2.1.1.193" evidence="6"/>
<dbReference type="InterPro" id="IPR001059">
    <property type="entry name" value="Transl_elong_P/YeiP_cen"/>
</dbReference>
<gene>
    <name evidence="23" type="ORF">OVA965_LOCUS4434</name>
    <name evidence="24" type="ORF">TMI583_LOCUS4432</name>
</gene>
<dbReference type="Pfam" id="PF00829">
    <property type="entry name" value="Ribosomal_L21p"/>
    <property type="match status" value="1"/>
</dbReference>
<dbReference type="Pfam" id="PF01132">
    <property type="entry name" value="EFP"/>
    <property type="match status" value="1"/>
</dbReference>
<evidence type="ECO:0000256" key="7">
    <source>
        <dbReference type="ARBA" id="ARBA00022449"/>
    </source>
</evidence>
<keyword evidence="16 21" id="KW-1133">Transmembrane helix</keyword>
<feature type="transmembrane region" description="Helical" evidence="21">
    <location>
        <begin position="152"/>
        <end position="172"/>
    </location>
</feature>
<dbReference type="InterPro" id="IPR029026">
    <property type="entry name" value="tRNA_m1G_MTases_N"/>
</dbReference>
<evidence type="ECO:0000256" key="9">
    <source>
        <dbReference type="ARBA" id="ARBA00022552"/>
    </source>
</evidence>
<dbReference type="Gene3D" id="2.30.30.30">
    <property type="match status" value="1"/>
</dbReference>
<proteinExistence type="inferred from homology"/>
<evidence type="ECO:0000256" key="6">
    <source>
        <dbReference type="ARBA" id="ARBA00012328"/>
    </source>
</evidence>
<keyword evidence="10" id="KW-0406">Ion transport</keyword>
<dbReference type="Proteomes" id="UP000677228">
    <property type="component" value="Unassembled WGS sequence"/>
</dbReference>
<dbReference type="NCBIfam" id="TIGR00046">
    <property type="entry name" value="RsmE family RNA methyltransferase"/>
    <property type="match status" value="1"/>
</dbReference>
<comment type="similarity">
    <text evidence="5">Belongs to the elongation factor P family.</text>
</comment>
<dbReference type="InterPro" id="IPR029028">
    <property type="entry name" value="Alpha/beta_knot_MTases"/>
</dbReference>
<dbReference type="InterPro" id="IPR001787">
    <property type="entry name" value="Ribosomal_bL21"/>
</dbReference>
<dbReference type="Pfam" id="PF08207">
    <property type="entry name" value="EFP_N"/>
    <property type="match status" value="1"/>
</dbReference>
<keyword evidence="14 21" id="KW-0812">Transmembrane</keyword>
<comment type="subcellular location">
    <subcellularLocation>
        <location evidence="2">Cytoplasm</location>
    </subcellularLocation>
    <subcellularLocation>
        <location evidence="1">Membrane</location>
        <topology evidence="1">Multi-pass membrane protein</topology>
    </subcellularLocation>
</comment>
<accession>A0A8S2D2E2</accession>
<dbReference type="GO" id="GO:0015297">
    <property type="term" value="F:antiporter activity"/>
    <property type="evidence" value="ECO:0007669"/>
    <property type="project" value="UniProtKB-KW"/>
</dbReference>
<feature type="transmembrane region" description="Helical" evidence="21">
    <location>
        <begin position="114"/>
        <end position="131"/>
    </location>
</feature>
<dbReference type="EMBL" id="CAJNOK010001163">
    <property type="protein sequence ID" value="CAF0796902.1"/>
    <property type="molecule type" value="Genomic_DNA"/>
</dbReference>
<keyword evidence="18" id="KW-0687">Ribonucleoprotein</keyword>
<dbReference type="EMBL" id="CAJOBA010001163">
    <property type="protein sequence ID" value="CAF3579990.1"/>
    <property type="molecule type" value="Genomic_DNA"/>
</dbReference>
<dbReference type="GO" id="GO:0016020">
    <property type="term" value="C:membrane"/>
    <property type="evidence" value="ECO:0007669"/>
    <property type="project" value="UniProtKB-SubCell"/>
</dbReference>
<dbReference type="FunFam" id="2.40.50.140:FF:000009">
    <property type="entry name" value="Elongation factor P"/>
    <property type="match status" value="1"/>
</dbReference>
<dbReference type="GO" id="GO:0006816">
    <property type="term" value="P:calcium ion transport"/>
    <property type="evidence" value="ECO:0007669"/>
    <property type="project" value="UniProtKB-KW"/>
</dbReference>
<evidence type="ECO:0000313" key="23">
    <source>
        <dbReference type="EMBL" id="CAF0796902.1"/>
    </source>
</evidence>
<keyword evidence="7" id="KW-0050">Antiport</keyword>
<evidence type="ECO:0000256" key="18">
    <source>
        <dbReference type="ARBA" id="ARBA00023274"/>
    </source>
</evidence>
<dbReference type="NCBIfam" id="TIGR00061">
    <property type="entry name" value="L21"/>
    <property type="match status" value="1"/>
</dbReference>
<keyword evidence="10" id="KW-0106">Calcium</keyword>
<keyword evidence="10" id="KW-0109">Calcium transport</keyword>
<dbReference type="CDD" id="cd18084">
    <property type="entry name" value="RsmE-like"/>
    <property type="match status" value="1"/>
</dbReference>
<comment type="function">
    <text evidence="19">Specifically methylates the N3 position of the uracil ring of uridine 1498 (m3U1498) in 16S rRNA. Acts on the fully assembled 30S ribosomal subunit.</text>
</comment>
<reference evidence="23" key="1">
    <citation type="submission" date="2021-02" db="EMBL/GenBank/DDBJ databases">
        <authorList>
            <person name="Nowell W R."/>
        </authorList>
    </citation>
    <scope>NUCLEOTIDE SEQUENCE</scope>
</reference>
<keyword evidence="12" id="KW-0808">Transferase</keyword>
<dbReference type="SUPFAM" id="SSF141091">
    <property type="entry name" value="L21p-like"/>
    <property type="match status" value="1"/>
</dbReference>
<evidence type="ECO:0000256" key="15">
    <source>
        <dbReference type="ARBA" id="ARBA00022980"/>
    </source>
</evidence>
<evidence type="ECO:0000256" key="1">
    <source>
        <dbReference type="ARBA" id="ARBA00004141"/>
    </source>
</evidence>
<evidence type="ECO:0000256" key="2">
    <source>
        <dbReference type="ARBA" id="ARBA00004496"/>
    </source>
</evidence>